<dbReference type="GO" id="GO:0006302">
    <property type="term" value="P:double-strand break repair"/>
    <property type="evidence" value="ECO:0007669"/>
    <property type="project" value="InterPro"/>
</dbReference>
<comment type="catalytic activity">
    <reaction evidence="11 12">
        <text>ATP + H2O = ADP + phosphate + H(+)</text>
        <dbReference type="Rhea" id="RHEA:13065"/>
        <dbReference type="ChEBI" id="CHEBI:15377"/>
        <dbReference type="ChEBI" id="CHEBI:15378"/>
        <dbReference type="ChEBI" id="CHEBI:30616"/>
        <dbReference type="ChEBI" id="CHEBI:43474"/>
        <dbReference type="ChEBI" id="CHEBI:456216"/>
        <dbReference type="EC" id="5.6.2.4"/>
    </reaction>
</comment>
<dbReference type="GO" id="GO:0016887">
    <property type="term" value="F:ATP hydrolysis activity"/>
    <property type="evidence" value="ECO:0007669"/>
    <property type="project" value="RHEA"/>
</dbReference>
<dbReference type="NCBIfam" id="TIGR00595">
    <property type="entry name" value="priA"/>
    <property type="match status" value="1"/>
</dbReference>
<dbReference type="Pfam" id="PF18319">
    <property type="entry name" value="Zn_ribbon_PriA"/>
    <property type="match status" value="1"/>
</dbReference>
<keyword evidence="1 12" id="KW-0639">Primosome</keyword>
<dbReference type="GO" id="GO:0006310">
    <property type="term" value="P:DNA recombination"/>
    <property type="evidence" value="ECO:0007669"/>
    <property type="project" value="InterPro"/>
</dbReference>
<evidence type="ECO:0000256" key="9">
    <source>
        <dbReference type="ARBA" id="ARBA00023125"/>
    </source>
</evidence>
<dbReference type="Gene3D" id="3.40.1440.60">
    <property type="entry name" value="PriA, 3(prime) DNA-binding domain"/>
    <property type="match status" value="1"/>
</dbReference>
<dbReference type="AlphaFoldDB" id="E0NP23"/>
<dbReference type="RefSeq" id="WP_008902687.1">
    <property type="nucleotide sequence ID" value="NZ_GL397071.1"/>
</dbReference>
<accession>E0NP23</accession>
<dbReference type="Pfam" id="PF00270">
    <property type="entry name" value="DEAD"/>
    <property type="match status" value="1"/>
</dbReference>
<keyword evidence="10 12" id="KW-0413">Isomerase</keyword>
<dbReference type="InterPro" id="IPR027417">
    <property type="entry name" value="P-loop_NTPase"/>
</dbReference>
<dbReference type="STRING" id="862517.HMPREF9225_1912"/>
<feature type="binding site" evidence="12">
    <location>
        <position position="486"/>
    </location>
    <ligand>
        <name>Zn(2+)</name>
        <dbReference type="ChEBI" id="CHEBI:29105"/>
        <label>1</label>
    </ligand>
</feature>
<keyword evidence="6 12" id="KW-0347">Helicase</keyword>
<evidence type="ECO:0000256" key="6">
    <source>
        <dbReference type="ARBA" id="ARBA00022806"/>
    </source>
</evidence>
<dbReference type="GO" id="GO:0003677">
    <property type="term" value="F:DNA binding"/>
    <property type="evidence" value="ECO:0007669"/>
    <property type="project" value="UniProtKB-UniRule"/>
</dbReference>
<evidence type="ECO:0000256" key="5">
    <source>
        <dbReference type="ARBA" id="ARBA00022801"/>
    </source>
</evidence>
<dbReference type="HAMAP" id="MF_00983">
    <property type="entry name" value="PriA"/>
    <property type="match status" value="1"/>
</dbReference>
<evidence type="ECO:0000259" key="14">
    <source>
        <dbReference type="PROSITE" id="PS51192"/>
    </source>
</evidence>
<dbReference type="GO" id="GO:0006269">
    <property type="term" value="P:DNA replication, synthesis of primer"/>
    <property type="evidence" value="ECO:0007669"/>
    <property type="project" value="UniProtKB-KW"/>
</dbReference>
<dbReference type="InterPro" id="IPR011545">
    <property type="entry name" value="DEAD/DEAH_box_helicase_dom"/>
</dbReference>
<feature type="binding site" evidence="12">
    <location>
        <position position="483"/>
    </location>
    <ligand>
        <name>Zn(2+)</name>
        <dbReference type="ChEBI" id="CHEBI:29105"/>
        <label>1</label>
    </ligand>
</feature>
<evidence type="ECO:0000256" key="11">
    <source>
        <dbReference type="ARBA" id="ARBA00048988"/>
    </source>
</evidence>
<gene>
    <name evidence="12 15" type="primary">priA</name>
    <name evidence="15" type="ORF">HMPREF9225_1912</name>
</gene>
<evidence type="ECO:0000259" key="13">
    <source>
        <dbReference type="PROSITE" id="PS50196"/>
    </source>
</evidence>
<dbReference type="InterPro" id="IPR014001">
    <property type="entry name" value="Helicase_ATP-bd"/>
</dbReference>
<evidence type="ECO:0000313" key="15">
    <source>
        <dbReference type="EMBL" id="EFM24491.1"/>
    </source>
</evidence>
<dbReference type="FunFam" id="3.40.50.300:FF:000489">
    <property type="entry name" value="Primosome assembly protein PriA"/>
    <property type="match status" value="1"/>
</dbReference>
<evidence type="ECO:0000256" key="12">
    <source>
        <dbReference type="HAMAP-Rule" id="MF_00983"/>
    </source>
</evidence>
<dbReference type="Gene3D" id="3.40.50.300">
    <property type="entry name" value="P-loop containing nucleotide triphosphate hydrolases"/>
    <property type="match status" value="2"/>
</dbReference>
<dbReference type="EMBL" id="AEEH01000053">
    <property type="protein sequence ID" value="EFM24491.1"/>
    <property type="molecule type" value="Genomic_DNA"/>
</dbReference>
<dbReference type="SUPFAM" id="SSF52540">
    <property type="entry name" value="P-loop containing nucleoside triphosphate hydrolases"/>
    <property type="match status" value="1"/>
</dbReference>
<keyword evidence="7 12" id="KW-0862">Zinc</keyword>
<feature type="binding site" evidence="12">
    <location>
        <position position="513"/>
    </location>
    <ligand>
        <name>Zn(2+)</name>
        <dbReference type="ChEBI" id="CHEBI:29105"/>
        <label>2</label>
    </ligand>
</feature>
<dbReference type="OrthoDB" id="9759544at2"/>
<comment type="function">
    <text evidence="12">Initiates the restart of stalled replication forks, which reloads the replicative helicase on sites other than the origin of replication. Recognizes and binds to abandoned replication forks and remodels them to uncover a helicase loading site. Promotes assembly of the primosome at these replication forks.</text>
</comment>
<keyword evidence="3 12" id="KW-0479">Metal-binding</keyword>
<dbReference type="InterPro" id="IPR040498">
    <property type="entry name" value="PriA_CRR"/>
</dbReference>
<comment type="similarity">
    <text evidence="12">Belongs to the helicase family. PriA subfamily.</text>
</comment>
<feature type="binding site" evidence="12">
    <location>
        <position position="510"/>
    </location>
    <ligand>
        <name>Zn(2+)</name>
        <dbReference type="ChEBI" id="CHEBI:29105"/>
        <label>2</label>
    </ligand>
</feature>
<evidence type="ECO:0000256" key="8">
    <source>
        <dbReference type="ARBA" id="ARBA00022840"/>
    </source>
</evidence>
<feature type="binding site" evidence="12">
    <location>
        <position position="526"/>
    </location>
    <ligand>
        <name>Zn(2+)</name>
        <dbReference type="ChEBI" id="CHEBI:29105"/>
        <label>1</label>
    </ligand>
</feature>
<evidence type="ECO:0000256" key="3">
    <source>
        <dbReference type="ARBA" id="ARBA00022723"/>
    </source>
</evidence>
<comment type="catalytic activity">
    <reaction evidence="12">
        <text>Couples ATP hydrolysis with the unwinding of duplex DNA by translocating in the 3'-5' direction.</text>
        <dbReference type="EC" id="5.6.2.4"/>
    </reaction>
</comment>
<dbReference type="InterPro" id="IPR000156">
    <property type="entry name" value="Ran_bind_dom"/>
</dbReference>
<reference evidence="15 16" key="1">
    <citation type="submission" date="2010-07" db="EMBL/GenBank/DDBJ databases">
        <authorList>
            <person name="Muzny D."/>
            <person name="Qin X."/>
            <person name="Deng J."/>
            <person name="Jiang H."/>
            <person name="Liu Y."/>
            <person name="Qu J."/>
            <person name="Song X.-Z."/>
            <person name="Zhang L."/>
            <person name="Thornton R."/>
            <person name="Coyle M."/>
            <person name="Francisco L."/>
            <person name="Jackson L."/>
            <person name="Javaid M."/>
            <person name="Korchina V."/>
            <person name="Kovar C."/>
            <person name="Mata R."/>
            <person name="Mathew T."/>
            <person name="Ngo R."/>
            <person name="Nguyen L."/>
            <person name="Nguyen N."/>
            <person name="Okwuonu G."/>
            <person name="Ongeri F."/>
            <person name="Pham C."/>
            <person name="Simmons D."/>
            <person name="Wilczek-Boney K."/>
            <person name="Hale W."/>
            <person name="Jakkamsetti A."/>
            <person name="Pham P."/>
            <person name="Ruth R."/>
            <person name="San Lucas F."/>
            <person name="Warren J."/>
            <person name="Zhang J."/>
            <person name="Zhao Z."/>
            <person name="Zhou C."/>
            <person name="Zhu D."/>
            <person name="Lee S."/>
            <person name="Bess C."/>
            <person name="Blankenburg K."/>
            <person name="Forbes L."/>
            <person name="Fu Q."/>
            <person name="Gubbala S."/>
            <person name="Hirani K."/>
            <person name="Jayaseelan J.C."/>
            <person name="Lara F."/>
            <person name="Munidasa M."/>
            <person name="Palculict T."/>
            <person name="Patil S."/>
            <person name="Pu L.-L."/>
            <person name="Saada N."/>
            <person name="Tang L."/>
            <person name="Weissenberger G."/>
            <person name="Zhu Y."/>
            <person name="Hemphill L."/>
            <person name="Shang Y."/>
            <person name="Youmans B."/>
            <person name="Ayvaz T."/>
            <person name="Ross M."/>
            <person name="Santibanez J."/>
            <person name="Aqrawi P."/>
            <person name="Gross S."/>
            <person name="Joshi V."/>
            <person name="Fowler G."/>
            <person name="Nazareth L."/>
            <person name="Reid J."/>
            <person name="Worley K."/>
            <person name="Petrosino J."/>
            <person name="Highlander S."/>
            <person name="Gibbs R."/>
        </authorList>
    </citation>
    <scope>NUCLEOTIDE SEQUENCE [LARGE SCALE GENOMIC DNA]</scope>
    <source>
        <strain evidence="15 16">ATCC BAA-1640</strain>
    </source>
</reference>
<dbReference type="SMART" id="SM00490">
    <property type="entry name" value="HELICc"/>
    <property type="match status" value="1"/>
</dbReference>
<dbReference type="HOGENOM" id="CLU_013353_3_1_9"/>
<dbReference type="GO" id="GO:0008270">
    <property type="term" value="F:zinc ion binding"/>
    <property type="evidence" value="ECO:0007669"/>
    <property type="project" value="UniProtKB-UniRule"/>
</dbReference>
<dbReference type="PROSITE" id="PS51192">
    <property type="entry name" value="HELICASE_ATP_BIND_1"/>
    <property type="match status" value="1"/>
</dbReference>
<comment type="cofactor">
    <cofactor evidence="12">
        <name>Zn(2+)</name>
        <dbReference type="ChEBI" id="CHEBI:29105"/>
    </cofactor>
    <text evidence="12">Binds 2 zinc ions per subunit.</text>
</comment>
<sequence length="768" mass="88192">MYIKVFIDKSASSFDTLYTYRTNEYVEPGCRVVVPFGRGNRTAIGLVLYNLEESDVEKTKDILEVIDEEPIIDEKLIELGLFLKKRYLRGYFKSFQPILPPGDIKSIEVYAESDSDEVPKEILNKDIKTLREEDRKVLKAYKEKGLVNLKYKVRSDVKEKFVTIYRLSDDYLDLLFNKKISTQGKYVIEYLSKNGDSELKDILEALSISNSPVNTLVKQKIVTTYEKKETRDPYGEEYKTIRHPLNEEQLNALNGILNSKKTVNLLHGKTGSGKTEVYLKLAEDVIEKGGQVCMLVPEIGLTPQMIERFRGRFPGRVSILHSRLSLGERFDQYLKIKNDEVDIVVGARSAVFAPFKNLKMVIIDEEHDNSYNFTSQNAYDTLEVAKFRMEGIGKVVLGSATPKVNSYYKAEKGEYGLFKLKNRAVKGALLPKVHIADMRSELIRGNTSIFSGILKEKLDETIKNKNQAILFLNRRGFSNFVSCRSCGEVIKCDNCDISMTYHKDMNILRCHYCGATKKMVTTCPNCGSSFIKRFGVGTQQVEAEVKKYYPEAKVFRMDRDTMGRKDSYDKMYENMKSGNIDILIGTQMISKGFDFENVTLVGIIAADMSLYVSDYRANETTFQLITQVSGRAGRGSIEGSCVIQTYTPDNYSITHAARSDYEGFYKDELYVREKMEYPPFEELISVVFTSNKEEGLKSFAEDFLEVLTYKCQDMIKYSQVTTMPKIKNVYKVRFMLKVMPQRRNELLTVLEWVKENMKNNRIEVFIEF</sequence>
<feature type="binding site" evidence="12">
    <location>
        <position position="492"/>
    </location>
    <ligand>
        <name>Zn(2+)</name>
        <dbReference type="ChEBI" id="CHEBI:29105"/>
        <label>2</label>
    </ligand>
</feature>
<dbReference type="eggNOG" id="COG1198">
    <property type="taxonomic scope" value="Bacteria"/>
</dbReference>
<dbReference type="SMART" id="SM00487">
    <property type="entry name" value="DEXDc"/>
    <property type="match status" value="1"/>
</dbReference>
<dbReference type="Proteomes" id="UP000003280">
    <property type="component" value="Unassembled WGS sequence"/>
</dbReference>
<dbReference type="InterPro" id="IPR041222">
    <property type="entry name" value="PriA_3primeBD"/>
</dbReference>
<keyword evidence="8 12" id="KW-0067">ATP-binding</keyword>
<comment type="subunit">
    <text evidence="12">Component of the replication restart primosome.</text>
</comment>
<feature type="domain" description="Helicase ATP-binding" evidence="14">
    <location>
        <begin position="255"/>
        <end position="420"/>
    </location>
</feature>
<keyword evidence="16" id="KW-1185">Reference proteome</keyword>
<evidence type="ECO:0000256" key="7">
    <source>
        <dbReference type="ARBA" id="ARBA00022833"/>
    </source>
</evidence>
<dbReference type="Pfam" id="PF17764">
    <property type="entry name" value="PriA_3primeBD"/>
    <property type="match status" value="1"/>
</dbReference>
<dbReference type="GO" id="GO:0043138">
    <property type="term" value="F:3'-5' DNA helicase activity"/>
    <property type="evidence" value="ECO:0007669"/>
    <property type="project" value="UniProtKB-EC"/>
</dbReference>
<dbReference type="InterPro" id="IPR001650">
    <property type="entry name" value="Helicase_C-like"/>
</dbReference>
<organism evidence="15 16">
    <name type="scientific">Peptoniphilus duerdenii ATCC BAA-1640</name>
    <dbReference type="NCBI Taxonomy" id="862517"/>
    <lineage>
        <taxon>Bacteria</taxon>
        <taxon>Bacillati</taxon>
        <taxon>Bacillota</taxon>
        <taxon>Tissierellia</taxon>
        <taxon>Tissierellales</taxon>
        <taxon>Peptoniphilaceae</taxon>
        <taxon>Peptoniphilus</taxon>
    </lineage>
</organism>
<dbReference type="InterPro" id="IPR042115">
    <property type="entry name" value="PriA_3primeBD_sf"/>
</dbReference>
<evidence type="ECO:0000256" key="2">
    <source>
        <dbReference type="ARBA" id="ARBA00022705"/>
    </source>
</evidence>
<evidence type="ECO:0000256" key="4">
    <source>
        <dbReference type="ARBA" id="ARBA00022741"/>
    </source>
</evidence>
<feature type="binding site" evidence="12">
    <location>
        <position position="495"/>
    </location>
    <ligand>
        <name>Zn(2+)</name>
        <dbReference type="ChEBI" id="CHEBI:29105"/>
        <label>2</label>
    </ligand>
</feature>
<dbReference type="GO" id="GO:0005524">
    <property type="term" value="F:ATP binding"/>
    <property type="evidence" value="ECO:0007669"/>
    <property type="project" value="UniProtKB-UniRule"/>
</dbReference>
<evidence type="ECO:0000256" key="1">
    <source>
        <dbReference type="ARBA" id="ARBA00022515"/>
    </source>
</evidence>
<name>E0NP23_9FIRM</name>
<keyword evidence="2 12" id="KW-0235">DNA replication</keyword>
<dbReference type="GO" id="GO:0006270">
    <property type="term" value="P:DNA replication initiation"/>
    <property type="evidence" value="ECO:0007669"/>
    <property type="project" value="TreeGrafter"/>
</dbReference>
<feature type="binding site" evidence="12">
    <location>
        <position position="523"/>
    </location>
    <ligand>
        <name>Zn(2+)</name>
        <dbReference type="ChEBI" id="CHEBI:29105"/>
        <label>1</label>
    </ligand>
</feature>
<dbReference type="PANTHER" id="PTHR30580:SF0">
    <property type="entry name" value="PRIMOSOMAL PROTEIN N"/>
    <property type="match status" value="1"/>
</dbReference>
<protein>
    <recommendedName>
        <fullName evidence="12">Replication restart protein PriA</fullName>
    </recommendedName>
    <alternativeName>
        <fullName evidence="12">ATP-dependent DNA helicase PriA</fullName>
        <ecNumber evidence="12">5.6.2.4</ecNumber>
    </alternativeName>
    <alternativeName>
        <fullName evidence="12">DNA 3'-5' helicase PriA</fullName>
    </alternativeName>
</protein>
<evidence type="ECO:0000313" key="16">
    <source>
        <dbReference type="Proteomes" id="UP000003280"/>
    </source>
</evidence>
<dbReference type="GO" id="GO:1990077">
    <property type="term" value="C:primosome complex"/>
    <property type="evidence" value="ECO:0007669"/>
    <property type="project" value="UniProtKB-UniRule"/>
</dbReference>
<dbReference type="InterPro" id="IPR005259">
    <property type="entry name" value="PriA"/>
</dbReference>
<keyword evidence="4 12" id="KW-0547">Nucleotide-binding</keyword>
<dbReference type="PROSITE" id="PS50196">
    <property type="entry name" value="RANBD1"/>
    <property type="match status" value="1"/>
</dbReference>
<dbReference type="Pfam" id="PF00271">
    <property type="entry name" value="Helicase_C"/>
    <property type="match status" value="1"/>
</dbReference>
<dbReference type="CDD" id="cd18804">
    <property type="entry name" value="SF2_C_priA"/>
    <property type="match status" value="1"/>
</dbReference>
<keyword evidence="5 12" id="KW-0378">Hydrolase</keyword>
<dbReference type="PANTHER" id="PTHR30580">
    <property type="entry name" value="PRIMOSOMAL PROTEIN N"/>
    <property type="match status" value="1"/>
</dbReference>
<feature type="domain" description="RanBD1" evidence="13">
    <location>
        <begin position="94"/>
        <end position="181"/>
    </location>
</feature>
<evidence type="ECO:0000256" key="10">
    <source>
        <dbReference type="ARBA" id="ARBA00023235"/>
    </source>
</evidence>
<comment type="caution">
    <text evidence="15">The sequence shown here is derived from an EMBL/GenBank/DDBJ whole genome shotgun (WGS) entry which is preliminary data.</text>
</comment>
<dbReference type="EC" id="5.6.2.4" evidence="12"/>
<keyword evidence="9 12" id="KW-0238">DNA-binding</keyword>
<proteinExistence type="inferred from homology"/>